<dbReference type="Gene3D" id="3.30.300.30">
    <property type="match status" value="1"/>
</dbReference>
<feature type="domain" description="AMP-dependent synthetase/ligase" evidence="5">
    <location>
        <begin position="34"/>
        <end position="390"/>
    </location>
</feature>
<dbReference type="RefSeq" id="XP_030080245.1">
    <property type="nucleotide sequence ID" value="XM_030224385.1"/>
</dbReference>
<dbReference type="InterPro" id="IPR042099">
    <property type="entry name" value="ANL_N_sf"/>
</dbReference>
<proteinExistence type="inferred from homology"/>
<comment type="subcellular location">
    <subcellularLocation>
        <location evidence="1">Peroxisome</location>
    </subcellularLocation>
</comment>
<dbReference type="KEGG" id="dhe:115483193"/>
<dbReference type="GO" id="GO:0005777">
    <property type="term" value="C:peroxisome"/>
    <property type="evidence" value="ECO:0007669"/>
    <property type="project" value="UniProtKB-SubCell"/>
</dbReference>
<dbReference type="InterPro" id="IPR020845">
    <property type="entry name" value="AMP-binding_CS"/>
</dbReference>
<dbReference type="InterPro" id="IPR000873">
    <property type="entry name" value="AMP-dep_synth/lig_dom"/>
</dbReference>
<dbReference type="OrthoDB" id="10253869at2759"/>
<dbReference type="Gene3D" id="3.40.50.12780">
    <property type="entry name" value="N-terminal domain of ligase-like"/>
    <property type="match status" value="1"/>
</dbReference>
<protein>
    <submittedName>
        <fullName evidence="8">4-coumarate--CoA ligase-like 7</fullName>
    </submittedName>
</protein>
<evidence type="ECO:0000313" key="7">
    <source>
        <dbReference type="Proteomes" id="UP000504633"/>
    </source>
</evidence>
<dbReference type="Pfam" id="PF00501">
    <property type="entry name" value="AMP-binding"/>
    <property type="match status" value="1"/>
</dbReference>
<comment type="similarity">
    <text evidence="2">Belongs to the ATP-dependent AMP-binding enzyme family.</text>
</comment>
<evidence type="ECO:0000259" key="6">
    <source>
        <dbReference type="Pfam" id="PF13193"/>
    </source>
</evidence>
<dbReference type="Proteomes" id="UP000504633">
    <property type="component" value="Unplaced"/>
</dbReference>
<dbReference type="OMA" id="LWAGIYQ"/>
<dbReference type="CDD" id="cd05911">
    <property type="entry name" value="Firefly_Luc_like"/>
    <property type="match status" value="1"/>
</dbReference>
<evidence type="ECO:0000256" key="2">
    <source>
        <dbReference type="ARBA" id="ARBA00006432"/>
    </source>
</evidence>
<keyword evidence="3" id="KW-0576">Peroxisome</keyword>
<dbReference type="Pfam" id="PF13193">
    <property type="entry name" value="AMP-binding_C"/>
    <property type="match status" value="1"/>
</dbReference>
<reference evidence="8" key="1">
    <citation type="submission" date="2025-08" db="UniProtKB">
        <authorList>
            <consortium name="RefSeq"/>
        </authorList>
    </citation>
    <scope>IDENTIFICATION</scope>
    <source>
        <strain evidence="8">15085-1641.00</strain>
        <tissue evidence="8">Whole body</tissue>
    </source>
</reference>
<keyword evidence="7" id="KW-1185">Reference proteome</keyword>
<evidence type="ECO:0000256" key="4">
    <source>
        <dbReference type="SAM" id="MobiDB-lite"/>
    </source>
</evidence>
<sequence>MESKWNSIDKTWSGSHRSSMYSSDTSAGRIIFNNMKNWPSNVCQISDIDGVTVTFEQALTWAIRIAQFLKKRGFDHNSVVGIAAANSTYIMPLGVACLFNTTPFHAISPMFDEGTDFLYIKFMFETTKPKLIFCDKQEYNKIVAATKDWSPEVYTVSEPIEGKPSIQSLLEPTNTEKFYHPEPLKNGGDQTVVILCSSGTTGLPKAVCISNSVFMQDNLLVNSETVFFIQSALDWISGLWGFMLSVVFGSTRIISNKPFSPENIVQLVQKYKITYMTLAPVHLAVLATSAAANPCALSSLRNLNYGGTIVTEATLKRMKELCKNAIITSAYAMTEVGMISINVGVQNATATGKPMAGMTVRIVDDDGNNLAHNEVGEILVHTGMKWNGYYGNPVATRHILDFDGWIHTGDLGYFDDDNLLNVIDRKKSMLKYQGIHYWPAEIENVIRELPQVRDVCVVGIPDSVLGDVAAALVVKSPDGNITQEEVKNHVAKRFIPINKHLHAGVRFIDKLPVNNNGKVMRIAARELYKSLSDTTANGN</sequence>
<dbReference type="PROSITE" id="PS00455">
    <property type="entry name" value="AMP_BINDING"/>
    <property type="match status" value="1"/>
</dbReference>
<dbReference type="GO" id="GO:0046949">
    <property type="term" value="P:fatty-acyl-CoA biosynthetic process"/>
    <property type="evidence" value="ECO:0007669"/>
    <property type="project" value="TreeGrafter"/>
</dbReference>
<accession>A0A6J2SVQ2</accession>
<organism evidence="7 8">
    <name type="scientific">Drosophila hydei</name>
    <name type="common">Fruit fly</name>
    <dbReference type="NCBI Taxonomy" id="7224"/>
    <lineage>
        <taxon>Eukaryota</taxon>
        <taxon>Metazoa</taxon>
        <taxon>Ecdysozoa</taxon>
        <taxon>Arthropoda</taxon>
        <taxon>Hexapoda</taxon>
        <taxon>Insecta</taxon>
        <taxon>Pterygota</taxon>
        <taxon>Neoptera</taxon>
        <taxon>Endopterygota</taxon>
        <taxon>Diptera</taxon>
        <taxon>Brachycera</taxon>
        <taxon>Muscomorpha</taxon>
        <taxon>Ephydroidea</taxon>
        <taxon>Drosophilidae</taxon>
        <taxon>Drosophila</taxon>
    </lineage>
</organism>
<dbReference type="GO" id="GO:0004467">
    <property type="term" value="F:long-chain fatty acid-CoA ligase activity"/>
    <property type="evidence" value="ECO:0007669"/>
    <property type="project" value="TreeGrafter"/>
</dbReference>
<evidence type="ECO:0000259" key="5">
    <source>
        <dbReference type="Pfam" id="PF00501"/>
    </source>
</evidence>
<evidence type="ECO:0000313" key="8">
    <source>
        <dbReference type="RefSeq" id="XP_030080245.1"/>
    </source>
</evidence>
<feature type="domain" description="AMP-binding enzyme C-terminal" evidence="6">
    <location>
        <begin position="441"/>
        <end position="518"/>
    </location>
</feature>
<dbReference type="SUPFAM" id="SSF56801">
    <property type="entry name" value="Acetyl-CoA synthetase-like"/>
    <property type="match status" value="1"/>
</dbReference>
<feature type="region of interest" description="Disordered" evidence="4">
    <location>
        <begin position="1"/>
        <end position="22"/>
    </location>
</feature>
<dbReference type="AlphaFoldDB" id="A0A6J2SVQ2"/>
<dbReference type="PANTHER" id="PTHR24096">
    <property type="entry name" value="LONG-CHAIN-FATTY-ACID--COA LIGASE"/>
    <property type="match status" value="1"/>
</dbReference>
<dbReference type="InterPro" id="IPR025110">
    <property type="entry name" value="AMP-bd_C"/>
</dbReference>
<gene>
    <name evidence="8" type="primary">LOC115483193</name>
</gene>
<dbReference type="PANTHER" id="PTHR24096:SF353">
    <property type="entry name" value="GH16244P-RELATED"/>
    <property type="match status" value="1"/>
</dbReference>
<name>A0A6J2SVQ2_DROHY</name>
<evidence type="ECO:0000256" key="3">
    <source>
        <dbReference type="ARBA" id="ARBA00023140"/>
    </source>
</evidence>
<dbReference type="InterPro" id="IPR045851">
    <property type="entry name" value="AMP-bd_C_sf"/>
</dbReference>
<dbReference type="GeneID" id="115483193"/>
<evidence type="ECO:0000256" key="1">
    <source>
        <dbReference type="ARBA" id="ARBA00004275"/>
    </source>
</evidence>
<dbReference type="FunFam" id="3.40.50.12780:FF:000025">
    <property type="entry name" value="luciferin 4-monooxygenase"/>
    <property type="match status" value="1"/>
</dbReference>
<dbReference type="FunFam" id="3.30.300.30:FF:000007">
    <property type="entry name" value="4-coumarate--CoA ligase 2"/>
    <property type="match status" value="1"/>
</dbReference>